<evidence type="ECO:0000256" key="1">
    <source>
        <dbReference type="SAM" id="SignalP"/>
    </source>
</evidence>
<dbReference type="SUPFAM" id="SSF55383">
    <property type="entry name" value="Copper amine oxidase, domain N"/>
    <property type="match status" value="2"/>
</dbReference>
<dbReference type="EMBL" id="CAOS01000011">
    <property type="protein sequence ID" value="CCO08453.1"/>
    <property type="molecule type" value="Genomic_DNA"/>
</dbReference>
<dbReference type="Pfam" id="PF07833">
    <property type="entry name" value="Cu_amine_oxidN1"/>
    <property type="match status" value="1"/>
</dbReference>
<protein>
    <submittedName>
        <fullName evidence="3">Copper amine oxidase domain protein</fullName>
    </submittedName>
</protein>
<dbReference type="InterPro" id="IPR036582">
    <property type="entry name" value="Mao_N_sf"/>
</dbReference>
<dbReference type="Gene3D" id="3.30.457.10">
    <property type="entry name" value="Copper amine oxidase-like, N-terminal domain"/>
    <property type="match status" value="2"/>
</dbReference>
<proteinExistence type="predicted"/>
<accession>K8EA41</accession>
<feature type="domain" description="Copper amine oxidase-like N-terminal" evidence="2">
    <location>
        <begin position="39"/>
        <end position="118"/>
    </location>
</feature>
<dbReference type="InterPro" id="IPR012854">
    <property type="entry name" value="Cu_amine_oxidase-like_N"/>
</dbReference>
<name>K8EA41_9FIRM</name>
<dbReference type="STRING" id="1121428.DESHY_40003"/>
<dbReference type="OrthoDB" id="9816096at2"/>
<gene>
    <name evidence="3" type="ORF">DESHY_40003</name>
</gene>
<feature type="chain" id="PRO_5010186600" evidence="1">
    <location>
        <begin position="23"/>
        <end position="146"/>
    </location>
</feature>
<evidence type="ECO:0000313" key="3">
    <source>
        <dbReference type="EMBL" id="CCO08453.1"/>
    </source>
</evidence>
<keyword evidence="4" id="KW-1185">Reference proteome</keyword>
<reference evidence="3 4" key="1">
    <citation type="journal article" date="2013" name="Genome Announc.">
        <title>Genome Sequence of the Sulfate-Reducing Bacterium Desulfotomaculum hydrothermale Lam5(T).</title>
        <authorList>
            <person name="Amin O."/>
            <person name="Fardeau M.L."/>
            <person name="Valette O."/>
            <person name="Hirschler-Rea A."/>
            <person name="Barbe V."/>
            <person name="Medigue C."/>
            <person name="Vacherie B."/>
            <person name="Ollivier B."/>
            <person name="Bertin P.N."/>
            <person name="Dolla A."/>
        </authorList>
    </citation>
    <scope>NUCLEOTIDE SEQUENCE [LARGE SCALE GENOMIC DNA]</scope>
    <source>
        <strain evidence="4">Lam5 / DSM 18033</strain>
    </source>
</reference>
<keyword evidence="1" id="KW-0732">Signal</keyword>
<comment type="caution">
    <text evidence="3">The sequence shown here is derived from an EMBL/GenBank/DDBJ whole genome shotgun (WGS) entry which is preliminary data.</text>
</comment>
<dbReference type="Proteomes" id="UP000009315">
    <property type="component" value="Unassembled WGS sequence"/>
</dbReference>
<evidence type="ECO:0000313" key="4">
    <source>
        <dbReference type="Proteomes" id="UP000009315"/>
    </source>
</evidence>
<feature type="signal peptide" evidence="1">
    <location>
        <begin position="1"/>
        <end position="22"/>
    </location>
</feature>
<sequence>MKKLSVILLVGCLLMNLATAYAAPTSQAVFFLNLNYYAVNGNRLVMDAAPFIQNNRIYVPVRYLAYACGVKEQDINWDPVMETVTLKLNDNVLQMQLGINQAIHNNLVVDLDVAPILQQVALTCRHVGLPKHLAMKLTGMSQPKKL</sequence>
<dbReference type="AlphaFoldDB" id="K8EA41"/>
<organism evidence="3 4">
    <name type="scientific">Desulforamulus hydrothermalis Lam5 = DSM 18033</name>
    <dbReference type="NCBI Taxonomy" id="1121428"/>
    <lineage>
        <taxon>Bacteria</taxon>
        <taxon>Bacillati</taxon>
        <taxon>Bacillota</taxon>
        <taxon>Clostridia</taxon>
        <taxon>Eubacteriales</taxon>
        <taxon>Peptococcaceae</taxon>
        <taxon>Desulforamulus</taxon>
    </lineage>
</organism>
<evidence type="ECO:0000259" key="2">
    <source>
        <dbReference type="Pfam" id="PF07833"/>
    </source>
</evidence>
<dbReference type="eggNOG" id="COG1876">
    <property type="taxonomic scope" value="Bacteria"/>
</dbReference>